<dbReference type="Proteomes" id="UP000297654">
    <property type="component" value="Unassembled WGS sequence"/>
</dbReference>
<reference evidence="1 2" key="1">
    <citation type="submission" date="2019-03" db="EMBL/GenBank/DDBJ databases">
        <title>Genomics of glacier-inhabiting Cryobacterium strains.</title>
        <authorList>
            <person name="Liu Q."/>
            <person name="Xin Y.-H."/>
        </authorList>
    </citation>
    <scope>NUCLEOTIDE SEQUENCE [LARGE SCALE GENOMIC DNA]</scope>
    <source>
        <strain evidence="1 2">Hh15</strain>
    </source>
</reference>
<name>A0A1H8G6G4_9MICO</name>
<gene>
    <name evidence="1" type="ORF">E3O10_02405</name>
</gene>
<dbReference type="EMBL" id="SOFF01000010">
    <property type="protein sequence ID" value="TFB93872.1"/>
    <property type="molecule type" value="Genomic_DNA"/>
</dbReference>
<accession>A0A1H8G6G4</accession>
<evidence type="ECO:0000313" key="2">
    <source>
        <dbReference type="Proteomes" id="UP000297654"/>
    </source>
</evidence>
<proteinExistence type="predicted"/>
<sequence>MSHSATYRAVLFGPNPIAAGTEVELEYIDGEYQDVIVLEAVEDTETISRTYKRGRETEEPIPYRFVEEDVAEDEGEADVPN</sequence>
<dbReference type="AlphaFoldDB" id="A0A1H8G6G4"/>
<evidence type="ECO:0000313" key="1">
    <source>
        <dbReference type="EMBL" id="TFB93872.1"/>
    </source>
</evidence>
<organism evidence="1 2">
    <name type="scientific">Cryobacterium luteum</name>
    <dbReference type="NCBI Taxonomy" id="1424661"/>
    <lineage>
        <taxon>Bacteria</taxon>
        <taxon>Bacillati</taxon>
        <taxon>Actinomycetota</taxon>
        <taxon>Actinomycetes</taxon>
        <taxon>Micrococcales</taxon>
        <taxon>Microbacteriaceae</taxon>
        <taxon>Cryobacterium</taxon>
    </lineage>
</organism>
<keyword evidence="2" id="KW-1185">Reference proteome</keyword>
<protein>
    <submittedName>
        <fullName evidence="1">Uncharacterized protein</fullName>
    </submittedName>
</protein>
<dbReference type="RefSeq" id="WP_092109771.1">
    <property type="nucleotide sequence ID" value="NZ_FOCN01000007.1"/>
</dbReference>
<dbReference type="OrthoDB" id="5122862at2"/>
<comment type="caution">
    <text evidence="1">The sequence shown here is derived from an EMBL/GenBank/DDBJ whole genome shotgun (WGS) entry which is preliminary data.</text>
</comment>